<proteinExistence type="predicted"/>
<reference evidence="2 3" key="1">
    <citation type="submission" date="2010-04" db="EMBL/GenBank/DDBJ databases">
        <authorList>
            <person name="Muzny D."/>
            <person name="Qin X."/>
            <person name="Deng J."/>
            <person name="Jiang H."/>
            <person name="Liu Y."/>
            <person name="Qu J."/>
            <person name="Song X.-Z."/>
            <person name="Zhang L."/>
            <person name="Thornton R."/>
            <person name="Coyle M."/>
            <person name="Francisco L."/>
            <person name="Jackson L."/>
            <person name="Javaid M."/>
            <person name="Korchina V."/>
            <person name="Kovar C."/>
            <person name="Mata R."/>
            <person name="Mathew T."/>
            <person name="Ngo R."/>
            <person name="Nguyen L."/>
            <person name="Nguyen N."/>
            <person name="Okwuonu G."/>
            <person name="Ongeri F."/>
            <person name="Pham C."/>
            <person name="Simmons D."/>
            <person name="Wilczek-Boney K."/>
            <person name="Hale W."/>
            <person name="Jakkamsetti A."/>
            <person name="Pham P."/>
            <person name="Ruth R."/>
            <person name="San Lucas F."/>
            <person name="Warren J."/>
            <person name="Zhang J."/>
            <person name="Zhao Z."/>
            <person name="Zhou C."/>
            <person name="Zhu D."/>
            <person name="Lee S."/>
            <person name="Bess C."/>
            <person name="Blankenburg K."/>
            <person name="Forbes L."/>
            <person name="Fu Q."/>
            <person name="Gubbala S."/>
            <person name="Hirani K."/>
            <person name="Jayaseelan J.C."/>
            <person name="Lara F."/>
            <person name="Munidasa M."/>
            <person name="Palculict T."/>
            <person name="Patil S."/>
            <person name="Pu L.-L."/>
            <person name="Saada N."/>
            <person name="Tang L."/>
            <person name="Weissenberger G."/>
            <person name="Zhu Y."/>
            <person name="Hemphill L."/>
            <person name="Shang Y."/>
            <person name="Youmans B."/>
            <person name="Ayvaz T."/>
            <person name="Ross M."/>
            <person name="Santibanez J."/>
            <person name="Aqrawi P."/>
            <person name="Gross S."/>
            <person name="Joshi V."/>
            <person name="Fowler G."/>
            <person name="Nazareth L."/>
            <person name="Reid J."/>
            <person name="Worley K."/>
            <person name="Petrosino J."/>
            <person name="Highlander S."/>
            <person name="Gibbs R."/>
        </authorList>
    </citation>
    <scope>NUCLEOTIDE SEQUENCE [LARGE SCALE GENOMIC DNA]</scope>
    <source>
        <strain evidence="2 3">ATCC BAA-614</strain>
    </source>
</reference>
<organism evidence="2 3">
    <name type="scientific">Mycobacterium parascrofulaceum ATCC BAA-614</name>
    <dbReference type="NCBI Taxonomy" id="525368"/>
    <lineage>
        <taxon>Bacteria</taxon>
        <taxon>Bacillati</taxon>
        <taxon>Actinomycetota</taxon>
        <taxon>Actinomycetes</taxon>
        <taxon>Mycobacteriales</taxon>
        <taxon>Mycobacteriaceae</taxon>
        <taxon>Mycobacterium</taxon>
        <taxon>Mycobacterium simiae complex</taxon>
    </lineage>
</organism>
<dbReference type="Proteomes" id="UP000003653">
    <property type="component" value="Unassembled WGS sequence"/>
</dbReference>
<name>D5PDY9_9MYCO</name>
<dbReference type="AlphaFoldDB" id="D5PDY9"/>
<dbReference type="EMBL" id="ADNV01000316">
    <property type="protein sequence ID" value="EFG75708.1"/>
    <property type="molecule type" value="Genomic_DNA"/>
</dbReference>
<feature type="non-terminal residue" evidence="2">
    <location>
        <position position="1"/>
    </location>
</feature>
<evidence type="ECO:0000313" key="2">
    <source>
        <dbReference type="EMBL" id="EFG75708.1"/>
    </source>
</evidence>
<evidence type="ECO:0000313" key="3">
    <source>
        <dbReference type="Proteomes" id="UP000003653"/>
    </source>
</evidence>
<accession>D5PDY9</accession>
<keyword evidence="3" id="KW-1185">Reference proteome</keyword>
<evidence type="ECO:0000256" key="1">
    <source>
        <dbReference type="SAM" id="MobiDB-lite"/>
    </source>
</evidence>
<gene>
    <name evidence="2" type="ORF">HMPREF0591_4383</name>
</gene>
<sequence length="85" mass="8683">VRGHEKVPTGGQVEVSAGGRIKVPTPCSSCRSGTAGPGGDGEGANHSSSPPGSSIEVCEGPHGHHFCLSTSRVIPRRRAAVRHHP</sequence>
<feature type="region of interest" description="Disordered" evidence="1">
    <location>
        <begin position="1"/>
        <end position="61"/>
    </location>
</feature>
<dbReference type="HOGENOM" id="CLU_2503176_0_0_11"/>
<comment type="caution">
    <text evidence="2">The sequence shown here is derived from an EMBL/GenBank/DDBJ whole genome shotgun (WGS) entry which is preliminary data.</text>
</comment>
<protein>
    <submittedName>
        <fullName evidence="2">Uncharacterized protein</fullName>
    </submittedName>
</protein>